<protein>
    <recommendedName>
        <fullName evidence="2 10">FAD:protein FMN transferase</fullName>
        <ecNumber evidence="1 10">2.7.1.180</ecNumber>
    </recommendedName>
    <alternativeName>
        <fullName evidence="8 10">Flavin transferase</fullName>
    </alternativeName>
</protein>
<dbReference type="PANTHER" id="PTHR30040:SF2">
    <property type="entry name" value="FAD:PROTEIN FMN TRANSFERASE"/>
    <property type="match status" value="1"/>
</dbReference>
<keyword evidence="4 10" id="KW-0808">Transferase</keyword>
<dbReference type="EMBL" id="CP011114">
    <property type="protein sequence ID" value="AKG36810.1"/>
    <property type="molecule type" value="Genomic_DNA"/>
</dbReference>
<dbReference type="InterPro" id="IPR003374">
    <property type="entry name" value="ApbE-like_sf"/>
</dbReference>
<evidence type="ECO:0000256" key="5">
    <source>
        <dbReference type="ARBA" id="ARBA00022723"/>
    </source>
</evidence>
<dbReference type="SUPFAM" id="SSF143631">
    <property type="entry name" value="ApbE-like"/>
    <property type="match status" value="1"/>
</dbReference>
<dbReference type="RefSeq" id="WP_025695315.1">
    <property type="nucleotide sequence ID" value="NZ_ASQQ01000275.1"/>
</dbReference>
<keyword evidence="6 10" id="KW-0274">FAD</keyword>
<gene>
    <name evidence="12" type="ORF">VK70_21740</name>
</gene>
<reference evidence="12 13" key="2">
    <citation type="journal article" date="2016" name="Genome Announc.">
        <title>Genome Sequence of a Gram-Positive Diazotroph, Paenibacillus durus Type Strain ATCC 35681.</title>
        <authorList>
            <person name="Halim M.A."/>
            <person name="Rahman A.Y."/>
            <person name="Sim K.S."/>
            <person name="Yam H.C."/>
            <person name="Rahim A.A."/>
            <person name="Ghazali A.H."/>
            <person name="Najimudin N."/>
        </authorList>
    </citation>
    <scope>NUCLEOTIDE SEQUENCE [LARGE SCALE GENOMIC DNA]</scope>
    <source>
        <strain evidence="12 13">ATCC 35681</strain>
    </source>
</reference>
<dbReference type="InterPro" id="IPR024932">
    <property type="entry name" value="ApbE"/>
</dbReference>
<evidence type="ECO:0000256" key="3">
    <source>
        <dbReference type="ARBA" id="ARBA00022630"/>
    </source>
</evidence>
<reference evidence="12 13" key="1">
    <citation type="submission" date="2015-03" db="EMBL/GenBank/DDBJ databases">
        <authorList>
            <person name="Abdul Halim M."/>
        </authorList>
    </citation>
    <scope>NUCLEOTIDE SEQUENCE [LARGE SCALE GENOMIC DNA]</scope>
    <source>
        <strain evidence="12 13">ATCC 35681</strain>
    </source>
</reference>
<comment type="catalytic activity">
    <reaction evidence="9 10">
        <text>L-threonyl-[protein] + FAD = FMN-L-threonyl-[protein] + AMP + H(+)</text>
        <dbReference type="Rhea" id="RHEA:36847"/>
        <dbReference type="Rhea" id="RHEA-COMP:11060"/>
        <dbReference type="Rhea" id="RHEA-COMP:11061"/>
        <dbReference type="ChEBI" id="CHEBI:15378"/>
        <dbReference type="ChEBI" id="CHEBI:30013"/>
        <dbReference type="ChEBI" id="CHEBI:57692"/>
        <dbReference type="ChEBI" id="CHEBI:74257"/>
        <dbReference type="ChEBI" id="CHEBI:456215"/>
        <dbReference type="EC" id="2.7.1.180"/>
    </reaction>
</comment>
<proteinExistence type="inferred from homology"/>
<evidence type="ECO:0000256" key="9">
    <source>
        <dbReference type="ARBA" id="ARBA00048540"/>
    </source>
</evidence>
<evidence type="ECO:0000256" key="7">
    <source>
        <dbReference type="ARBA" id="ARBA00022842"/>
    </source>
</evidence>
<comment type="similarity">
    <text evidence="10">Belongs to the ApbE family.</text>
</comment>
<accession>A0A0F7FD79</accession>
<evidence type="ECO:0000313" key="12">
    <source>
        <dbReference type="EMBL" id="AKG36810.1"/>
    </source>
</evidence>
<evidence type="ECO:0000256" key="10">
    <source>
        <dbReference type="PIRNR" id="PIRNR006268"/>
    </source>
</evidence>
<evidence type="ECO:0000256" key="11">
    <source>
        <dbReference type="PIRSR" id="PIRSR006268-2"/>
    </source>
</evidence>
<feature type="binding site" evidence="11">
    <location>
        <position position="152"/>
    </location>
    <ligand>
        <name>Mg(2+)</name>
        <dbReference type="ChEBI" id="CHEBI:18420"/>
    </ligand>
</feature>
<sequence length="303" mass="33534">MLDMDVLRRTKLCMDTVVDIQIVVRDEEEMDQAEIGMNRAFEAFRKIELACSRFSPDSELMKACRETGTPVQVSPFLFEPIRFAVELAAWTEGVFDPTIGKIMDKHGFNRHYLTGERLNSRSADSVTYRDIVLNARDRTLLLHKRLVIDLGAVAKGFAIDLAASELKAFPGFIINAGGDLYAGGMDKQGEPWKIGIRHPLHKERSIQVIEVSGQAVCTSGSYERRSANQAGMHHIINPVSESSPNDWISCTVIAPYAMQADAFSTASFLLGTEGGKTLITQAELQGIWITPDLQIDTAGREEA</sequence>
<dbReference type="PANTHER" id="PTHR30040">
    <property type="entry name" value="THIAMINE BIOSYNTHESIS LIPOPROTEIN APBE"/>
    <property type="match status" value="1"/>
</dbReference>
<evidence type="ECO:0000256" key="8">
    <source>
        <dbReference type="ARBA" id="ARBA00031306"/>
    </source>
</evidence>
<feature type="binding site" evidence="11">
    <location>
        <position position="265"/>
    </location>
    <ligand>
        <name>Mg(2+)</name>
        <dbReference type="ChEBI" id="CHEBI:18420"/>
    </ligand>
</feature>
<dbReference type="EC" id="2.7.1.180" evidence="1 10"/>
<dbReference type="HOGENOM" id="CLU_044403_5_0_9"/>
<dbReference type="GO" id="GO:0046872">
    <property type="term" value="F:metal ion binding"/>
    <property type="evidence" value="ECO:0007669"/>
    <property type="project" value="UniProtKB-UniRule"/>
</dbReference>
<dbReference type="Proteomes" id="UP000034189">
    <property type="component" value="Chromosome"/>
</dbReference>
<keyword evidence="7 10" id="KW-0460">Magnesium</keyword>
<comment type="cofactor">
    <cofactor evidence="11">
        <name>Mg(2+)</name>
        <dbReference type="ChEBI" id="CHEBI:18420"/>
    </cofactor>
    <cofactor evidence="11">
        <name>Mn(2+)</name>
        <dbReference type="ChEBI" id="CHEBI:29035"/>
    </cofactor>
    <text evidence="11">Magnesium. Can also use manganese.</text>
</comment>
<name>A0A0F7FD79_PAEDU</name>
<dbReference type="Gene3D" id="3.10.520.10">
    <property type="entry name" value="ApbE-like domains"/>
    <property type="match status" value="1"/>
</dbReference>
<feature type="binding site" evidence="11">
    <location>
        <position position="261"/>
    </location>
    <ligand>
        <name>Mg(2+)</name>
        <dbReference type="ChEBI" id="CHEBI:18420"/>
    </ligand>
</feature>
<evidence type="ECO:0000256" key="2">
    <source>
        <dbReference type="ARBA" id="ARBA00016337"/>
    </source>
</evidence>
<dbReference type="AlphaFoldDB" id="A0A0F7FD79"/>
<dbReference type="GO" id="GO:0016740">
    <property type="term" value="F:transferase activity"/>
    <property type="evidence" value="ECO:0007669"/>
    <property type="project" value="UniProtKB-UniRule"/>
</dbReference>
<evidence type="ECO:0000256" key="6">
    <source>
        <dbReference type="ARBA" id="ARBA00022827"/>
    </source>
</evidence>
<evidence type="ECO:0000256" key="1">
    <source>
        <dbReference type="ARBA" id="ARBA00011955"/>
    </source>
</evidence>
<dbReference type="Pfam" id="PF02424">
    <property type="entry name" value="ApbE"/>
    <property type="match status" value="1"/>
</dbReference>
<organism evidence="12 13">
    <name type="scientific">Paenibacillus durus ATCC 35681</name>
    <dbReference type="NCBI Taxonomy" id="1333534"/>
    <lineage>
        <taxon>Bacteria</taxon>
        <taxon>Bacillati</taxon>
        <taxon>Bacillota</taxon>
        <taxon>Bacilli</taxon>
        <taxon>Bacillales</taxon>
        <taxon>Paenibacillaceae</taxon>
        <taxon>Paenibacillus</taxon>
    </lineage>
</organism>
<evidence type="ECO:0000313" key="13">
    <source>
        <dbReference type="Proteomes" id="UP000034189"/>
    </source>
</evidence>
<evidence type="ECO:0000256" key="4">
    <source>
        <dbReference type="ARBA" id="ARBA00022679"/>
    </source>
</evidence>
<dbReference type="PIRSF" id="PIRSF006268">
    <property type="entry name" value="ApbE"/>
    <property type="match status" value="1"/>
</dbReference>
<keyword evidence="5 10" id="KW-0479">Metal-binding</keyword>
<keyword evidence="3 10" id="KW-0285">Flavoprotein</keyword>
<dbReference type="PATRIC" id="fig|1333534.5.peg.4770"/>